<name>A0A4R6IXV0_9ACTN</name>
<dbReference type="RefSeq" id="WP_133806117.1">
    <property type="nucleotide sequence ID" value="NZ_SNWQ01000064.1"/>
</dbReference>
<dbReference type="Proteomes" id="UP000295388">
    <property type="component" value="Unassembled WGS sequence"/>
</dbReference>
<accession>A0A4R6IXV0</accession>
<dbReference type="OrthoDB" id="4775569at2"/>
<evidence type="ECO:0000313" key="2">
    <source>
        <dbReference type="Proteomes" id="UP000295388"/>
    </source>
</evidence>
<gene>
    <name evidence="1" type="ORF">EV643_1641</name>
</gene>
<dbReference type="AlphaFoldDB" id="A0A4R6IXV0"/>
<organism evidence="1 2">
    <name type="scientific">Kribbella caucasensis</name>
    <dbReference type="NCBI Taxonomy" id="2512215"/>
    <lineage>
        <taxon>Bacteria</taxon>
        <taxon>Bacillati</taxon>
        <taxon>Actinomycetota</taxon>
        <taxon>Actinomycetes</taxon>
        <taxon>Propionibacteriales</taxon>
        <taxon>Kribbellaceae</taxon>
        <taxon>Kribbella</taxon>
    </lineage>
</organism>
<reference evidence="1 2" key="1">
    <citation type="submission" date="2019-03" db="EMBL/GenBank/DDBJ databases">
        <title>Genomic Encyclopedia of Type Strains, Phase III (KMG-III): the genomes of soil and plant-associated and newly described type strains.</title>
        <authorList>
            <person name="Whitman W."/>
        </authorList>
    </citation>
    <scope>NUCLEOTIDE SEQUENCE [LARGE SCALE GENOMIC DNA]</scope>
    <source>
        <strain evidence="1 2">VKM Ac-2527</strain>
    </source>
</reference>
<evidence type="ECO:0000313" key="1">
    <source>
        <dbReference type="EMBL" id="TDO27241.1"/>
    </source>
</evidence>
<dbReference type="EMBL" id="SNWQ01000064">
    <property type="protein sequence ID" value="TDO27241.1"/>
    <property type="molecule type" value="Genomic_DNA"/>
</dbReference>
<sequence>MEETEVNRHELPDHLTGGHAQHIEAALEVLGETLDRLNMCLGLLTWGLDAGSNSNRQAPFANDLGALACFTRAYRGLRACISLCVHGYYVDVEANIRTVYEAAGLGRMLAKSPELAEKWLHKGTWVPDKDVRTFIEAQVLLENQESPYQKYYKLASAAAHPSASSTVPLVFDEAGEIGAQLEPRFDESRCLSAGREIMVGAVFTLFAMQRASADVSEFPTWWRQALRFSHRALVDCAALLPGATLW</sequence>
<keyword evidence="2" id="KW-1185">Reference proteome</keyword>
<comment type="caution">
    <text evidence="1">The sequence shown here is derived from an EMBL/GenBank/DDBJ whole genome shotgun (WGS) entry which is preliminary data.</text>
</comment>
<protein>
    <submittedName>
        <fullName evidence="1">Uncharacterized protein</fullName>
    </submittedName>
</protein>
<proteinExistence type="predicted"/>